<sequence>MPPVTRAGQTRRDERDDDQVAAAAGNGQEEGWLMQVVRILQLANPALMAEEAIVWAMGLVTISNQTPRGETKKIPKDVSSSIAHIKKLSNSNWHTWEPTFINCLQRVCNVKEILYGKIAPGSKGYDEDLDKALVGLIHASCNHSPESCTDTYTVRGADEHVQLGSTLYAKLKKVLMLNDVDLKKSTLYCCTAQDWFYTNSVDALKTAKPDSKKQQDGEVTGHIRGAARVATSMDQAEQGPRGRCNPCNPLAPPKCYACGGPNHIARNCTNTNNNSTPSMDRPTTNPAQEELGCTLLAIGRDKQPTSDTWIVDSGAMHHMVNDERMLLTSMSKDGQVCMAGNERLQVKAIGDASLWVGNVTIQLLDVLYVPKLNSNLLSVQGLIKNGAWVTFNEFGTIIRQNDSTQIQYKRNRRKGQFEMQGKALALELEETLNDIPEDNQNTGKLDNAPEGNKDTKHRDSHLWHERFGHPG</sequence>
<dbReference type="Pfam" id="PF00098">
    <property type="entry name" value="zf-CCHC"/>
    <property type="match status" value="1"/>
</dbReference>
<gene>
    <name evidence="4" type="ORF">UHOR_13992</name>
</gene>
<evidence type="ECO:0000256" key="2">
    <source>
        <dbReference type="SAM" id="MobiDB-lite"/>
    </source>
</evidence>
<keyword evidence="1" id="KW-0862">Zinc</keyword>
<dbReference type="Pfam" id="PF22936">
    <property type="entry name" value="Pol_BBD"/>
    <property type="match status" value="1"/>
</dbReference>
<dbReference type="InterPro" id="IPR001878">
    <property type="entry name" value="Znf_CCHC"/>
</dbReference>
<dbReference type="EMBL" id="CAGI01000150">
    <property type="protein sequence ID" value="CCF49921.1"/>
    <property type="molecule type" value="Genomic_DNA"/>
</dbReference>
<keyword evidence="1" id="KW-0479">Metal-binding</keyword>
<dbReference type="GO" id="GO:0008270">
    <property type="term" value="F:zinc ion binding"/>
    <property type="evidence" value="ECO:0007669"/>
    <property type="project" value="UniProtKB-KW"/>
</dbReference>
<dbReference type="AlphaFoldDB" id="I2FSM8"/>
<evidence type="ECO:0000313" key="5">
    <source>
        <dbReference type="Proteomes" id="UP000006174"/>
    </source>
</evidence>
<dbReference type="Proteomes" id="UP000006174">
    <property type="component" value="Unassembled WGS sequence"/>
</dbReference>
<keyword evidence="1" id="KW-0863">Zinc-finger</keyword>
<feature type="compositionally biased region" description="Basic and acidic residues" evidence="2">
    <location>
        <begin position="451"/>
        <end position="471"/>
    </location>
</feature>
<feature type="domain" description="CCHC-type" evidence="3">
    <location>
        <begin position="254"/>
        <end position="270"/>
    </location>
</feature>
<dbReference type="eggNOG" id="KOG0017">
    <property type="taxonomic scope" value="Eukaryota"/>
</dbReference>
<evidence type="ECO:0000259" key="3">
    <source>
        <dbReference type="PROSITE" id="PS50158"/>
    </source>
</evidence>
<organism evidence="4 5">
    <name type="scientific">Ustilago hordei</name>
    <name type="common">Barley covered smut fungus</name>
    <dbReference type="NCBI Taxonomy" id="120017"/>
    <lineage>
        <taxon>Eukaryota</taxon>
        <taxon>Fungi</taxon>
        <taxon>Dikarya</taxon>
        <taxon>Basidiomycota</taxon>
        <taxon>Ustilaginomycotina</taxon>
        <taxon>Ustilaginomycetes</taxon>
        <taxon>Ustilaginales</taxon>
        <taxon>Ustilaginaceae</taxon>
        <taxon>Ustilago</taxon>
    </lineage>
</organism>
<dbReference type="PROSITE" id="PS50158">
    <property type="entry name" value="ZF_CCHC"/>
    <property type="match status" value="1"/>
</dbReference>
<feature type="region of interest" description="Disordered" evidence="2">
    <location>
        <begin position="435"/>
        <end position="471"/>
    </location>
</feature>
<dbReference type="HOGENOM" id="CLU_580310_0_0_1"/>
<protein>
    <recommendedName>
        <fullName evidence="3">CCHC-type domain-containing protein</fullName>
    </recommendedName>
</protein>
<reference evidence="4 5" key="1">
    <citation type="journal article" date="2012" name="Plant Cell">
        <title>Genome comparison of barley and maize smut fungi reveals targeted loss of RNA silencing components and species-specific presence of transposable elements.</title>
        <authorList>
            <person name="Laurie J.D."/>
            <person name="Ali S."/>
            <person name="Linning R."/>
            <person name="Mannhaupt G."/>
            <person name="Wong P."/>
            <person name="Gueldener U."/>
            <person name="Muensterkoetter M."/>
            <person name="Moore R."/>
            <person name="Kahmann R."/>
            <person name="Bakkeren G."/>
            <person name="Schirawski J."/>
        </authorList>
    </citation>
    <scope>NUCLEOTIDE SEQUENCE [LARGE SCALE GENOMIC DNA]</scope>
    <source>
        <strain evidence="5">Uh4875-4</strain>
    </source>
</reference>
<proteinExistence type="predicted"/>
<accession>I2FSM8</accession>
<evidence type="ECO:0000256" key="1">
    <source>
        <dbReference type="PROSITE-ProRule" id="PRU00047"/>
    </source>
</evidence>
<dbReference type="Gene3D" id="4.10.60.10">
    <property type="entry name" value="Zinc finger, CCHC-type"/>
    <property type="match status" value="1"/>
</dbReference>
<name>I2FSM8_USTHO</name>
<dbReference type="STRING" id="1128400.I2FSM8"/>
<keyword evidence="5" id="KW-1185">Reference proteome</keyword>
<dbReference type="InterPro" id="IPR054722">
    <property type="entry name" value="PolX-like_BBD"/>
</dbReference>
<comment type="caution">
    <text evidence="4">The sequence shown here is derived from an EMBL/GenBank/DDBJ whole genome shotgun (WGS) entry which is preliminary data.</text>
</comment>
<evidence type="ECO:0000313" key="4">
    <source>
        <dbReference type="EMBL" id="CCF49921.1"/>
    </source>
</evidence>
<dbReference type="GO" id="GO:0003676">
    <property type="term" value="F:nucleic acid binding"/>
    <property type="evidence" value="ECO:0007669"/>
    <property type="project" value="InterPro"/>
</dbReference>
<dbReference type="SMART" id="SM00343">
    <property type="entry name" value="ZnF_C2HC"/>
    <property type="match status" value="1"/>
</dbReference>